<dbReference type="GO" id="GO:0005634">
    <property type="term" value="C:nucleus"/>
    <property type="evidence" value="ECO:0007669"/>
    <property type="project" value="TreeGrafter"/>
</dbReference>
<dbReference type="Pfam" id="PF12330">
    <property type="entry name" value="Haspin_kinase"/>
    <property type="match status" value="1"/>
</dbReference>
<name>A0A139HMK7_9PEZI</name>
<accession>A0A139HMK7</accession>
<keyword evidence="2" id="KW-0723">Serine/threonine-protein kinase</keyword>
<dbReference type="OrthoDB" id="21018at2759"/>
<keyword evidence="5" id="KW-0418">Kinase</keyword>
<keyword evidence="6" id="KW-0067">ATP-binding</keyword>
<protein>
    <recommendedName>
        <fullName evidence="1">non-specific serine/threonine protein kinase</fullName>
        <ecNumber evidence="1">2.7.11.1</ecNumber>
    </recommendedName>
</protein>
<keyword evidence="4" id="KW-0547">Nucleotide-binding</keyword>
<evidence type="ECO:0000259" key="10">
    <source>
        <dbReference type="PROSITE" id="PS50011"/>
    </source>
</evidence>
<dbReference type="InterPro" id="IPR011009">
    <property type="entry name" value="Kinase-like_dom_sf"/>
</dbReference>
<comment type="catalytic activity">
    <reaction evidence="8">
        <text>L-seryl-[protein] + ATP = O-phospho-L-seryl-[protein] + ADP + H(+)</text>
        <dbReference type="Rhea" id="RHEA:17989"/>
        <dbReference type="Rhea" id="RHEA-COMP:9863"/>
        <dbReference type="Rhea" id="RHEA-COMP:11604"/>
        <dbReference type="ChEBI" id="CHEBI:15378"/>
        <dbReference type="ChEBI" id="CHEBI:29999"/>
        <dbReference type="ChEBI" id="CHEBI:30616"/>
        <dbReference type="ChEBI" id="CHEBI:83421"/>
        <dbReference type="ChEBI" id="CHEBI:456216"/>
        <dbReference type="EC" id="2.7.11.1"/>
    </reaction>
</comment>
<evidence type="ECO:0000256" key="2">
    <source>
        <dbReference type="ARBA" id="ARBA00022527"/>
    </source>
</evidence>
<dbReference type="EMBL" id="LFZN01000028">
    <property type="protein sequence ID" value="KXT03670.1"/>
    <property type="molecule type" value="Genomic_DNA"/>
</dbReference>
<dbReference type="Proteomes" id="UP000070133">
    <property type="component" value="Unassembled WGS sequence"/>
</dbReference>
<reference evidence="11 12" key="1">
    <citation type="submission" date="2015-07" db="EMBL/GenBank/DDBJ databases">
        <title>Comparative genomics of the Sigatoka disease complex on banana suggests a link between parallel evolutionary changes in Pseudocercospora fijiensis and Pseudocercospora eumusae and increased virulence on the banana host.</title>
        <authorList>
            <person name="Chang T.-C."/>
            <person name="Salvucci A."/>
            <person name="Crous P.W."/>
            <person name="Stergiopoulos I."/>
        </authorList>
    </citation>
    <scope>NUCLEOTIDE SEQUENCE [LARGE SCALE GENOMIC DNA]</scope>
    <source>
        <strain evidence="11 12">CBS 114824</strain>
    </source>
</reference>
<evidence type="ECO:0000256" key="3">
    <source>
        <dbReference type="ARBA" id="ARBA00022679"/>
    </source>
</evidence>
<evidence type="ECO:0000256" key="8">
    <source>
        <dbReference type="ARBA" id="ARBA00048679"/>
    </source>
</evidence>
<evidence type="ECO:0000256" key="6">
    <source>
        <dbReference type="ARBA" id="ARBA00022840"/>
    </source>
</evidence>
<dbReference type="SUPFAM" id="SSF56112">
    <property type="entry name" value="Protein kinase-like (PK-like)"/>
    <property type="match status" value="1"/>
</dbReference>
<dbReference type="PANTHER" id="PTHR24419">
    <property type="entry name" value="INTERLEUKIN-1 RECEPTOR-ASSOCIATED KINASE"/>
    <property type="match status" value="1"/>
</dbReference>
<feature type="compositionally biased region" description="Basic residues" evidence="9">
    <location>
        <begin position="153"/>
        <end position="164"/>
    </location>
</feature>
<dbReference type="GO" id="GO:0005524">
    <property type="term" value="F:ATP binding"/>
    <property type="evidence" value="ECO:0007669"/>
    <property type="project" value="UniProtKB-KW"/>
</dbReference>
<dbReference type="STRING" id="321146.A0A139HMK7"/>
<dbReference type="EC" id="2.7.11.1" evidence="1"/>
<keyword evidence="12" id="KW-1185">Reference proteome</keyword>
<keyword evidence="3" id="KW-0808">Transferase</keyword>
<feature type="region of interest" description="Disordered" evidence="9">
    <location>
        <begin position="90"/>
        <end position="182"/>
    </location>
</feature>
<dbReference type="PANTHER" id="PTHR24419:SF18">
    <property type="entry name" value="SERINE_THREONINE-PROTEIN KINASE HASPIN"/>
    <property type="match status" value="1"/>
</dbReference>
<sequence length="683" mass="76771">MPRQQVYGKRTRAIYDPRAAFSSPEAQPTATNPSNLEPSTPVAAKKTDRSNVVLPHQAIPRVSPRKALGEKQVNSVVLPLEAINAVRETRTKKPGTHRQAAHIKRHRIGRDGKVAAQRQHTTFDDDDDDNDHHSRPSSASTQEVKEPESLQPKLRKPRGAKRMSQRQQHDQHGEAMPEPVSCTTRRQHIFFEDEPSVKQEEGLQTAEGVADAEQPDSIMSPSGGNICFQVQEEPQEETLKEALSSCTAKTCPYQQHCSELLELSAHPLTCFDTWSSELSEHFAVTKIAEASFGEVYRLSLLEDITDFCNTDESVFKVIPLQRPESTLPLDKRKRNAALLKNEDMSNPSDVATEVRLLQRMSTIPGFTNFRDVRVLQGRPPPAFVGAFKAWNTSQKATGKDLSHFPDPGKKSSYTDDQLWAVIEMQDAGSDLERLIEQGTCTSIWTVWDIFWQTVLSIAKGEEGAEFEHRDLHAGNICIRSTALPDNIDSTRKLNFTSLETTIIDYTISRCLMPDSKIAYTDLSSPSQAGVFEADATEEYQYEIYRYMRGALFFDNAYAEWNPEASTGRHWEQFHPQTNLVWLHLVLYKLLEQLEWPSSTTKKAPAKKNKKDHAIWKRARDLENVLLKVQDLLDPGAICENGVRSASDLVGFAVGECWLDLEDVIGHGVDESALVSQLEGLELK</sequence>
<feature type="compositionally biased region" description="Basic residues" evidence="9">
    <location>
        <begin position="90"/>
        <end position="108"/>
    </location>
</feature>
<evidence type="ECO:0000313" key="12">
    <source>
        <dbReference type="Proteomes" id="UP000070133"/>
    </source>
</evidence>
<evidence type="ECO:0000256" key="4">
    <source>
        <dbReference type="ARBA" id="ARBA00022741"/>
    </source>
</evidence>
<dbReference type="GO" id="GO:0005737">
    <property type="term" value="C:cytoplasm"/>
    <property type="evidence" value="ECO:0007669"/>
    <property type="project" value="TreeGrafter"/>
</dbReference>
<dbReference type="Gene3D" id="3.30.200.20">
    <property type="entry name" value="Phosphorylase Kinase, domain 1"/>
    <property type="match status" value="1"/>
</dbReference>
<comment type="catalytic activity">
    <reaction evidence="7">
        <text>L-threonyl-[protein] + ATP = O-phospho-L-threonyl-[protein] + ADP + H(+)</text>
        <dbReference type="Rhea" id="RHEA:46608"/>
        <dbReference type="Rhea" id="RHEA-COMP:11060"/>
        <dbReference type="Rhea" id="RHEA-COMP:11605"/>
        <dbReference type="ChEBI" id="CHEBI:15378"/>
        <dbReference type="ChEBI" id="CHEBI:30013"/>
        <dbReference type="ChEBI" id="CHEBI:30616"/>
        <dbReference type="ChEBI" id="CHEBI:61977"/>
        <dbReference type="ChEBI" id="CHEBI:456216"/>
        <dbReference type="EC" id="2.7.11.1"/>
    </reaction>
</comment>
<evidence type="ECO:0000256" key="5">
    <source>
        <dbReference type="ARBA" id="ARBA00022777"/>
    </source>
</evidence>
<comment type="caution">
    <text evidence="11">The sequence shown here is derived from an EMBL/GenBank/DDBJ whole genome shotgun (WGS) entry which is preliminary data.</text>
</comment>
<organism evidence="11 12">
    <name type="scientific">Pseudocercospora eumusae</name>
    <dbReference type="NCBI Taxonomy" id="321146"/>
    <lineage>
        <taxon>Eukaryota</taxon>
        <taxon>Fungi</taxon>
        <taxon>Dikarya</taxon>
        <taxon>Ascomycota</taxon>
        <taxon>Pezizomycotina</taxon>
        <taxon>Dothideomycetes</taxon>
        <taxon>Dothideomycetidae</taxon>
        <taxon>Mycosphaerellales</taxon>
        <taxon>Mycosphaerellaceae</taxon>
        <taxon>Pseudocercospora</taxon>
    </lineage>
</organism>
<feature type="compositionally biased region" description="Polar residues" evidence="9">
    <location>
        <begin position="24"/>
        <end position="38"/>
    </location>
</feature>
<feature type="region of interest" description="Disordered" evidence="9">
    <location>
        <begin position="1"/>
        <end position="58"/>
    </location>
</feature>
<dbReference type="InterPro" id="IPR000719">
    <property type="entry name" value="Prot_kinase_dom"/>
</dbReference>
<dbReference type="InterPro" id="IPR024604">
    <property type="entry name" value="GSG2_C"/>
</dbReference>
<dbReference type="GO" id="GO:0072354">
    <property type="term" value="F:histone H3T3 kinase activity"/>
    <property type="evidence" value="ECO:0007669"/>
    <property type="project" value="TreeGrafter"/>
</dbReference>
<dbReference type="SMART" id="SM01331">
    <property type="entry name" value="DUF3635"/>
    <property type="match status" value="1"/>
</dbReference>
<dbReference type="PROSITE" id="PS50011">
    <property type="entry name" value="PROTEIN_KINASE_DOM"/>
    <property type="match status" value="1"/>
</dbReference>
<dbReference type="AlphaFoldDB" id="A0A139HMK7"/>
<gene>
    <name evidence="11" type="ORF">AC578_5157</name>
</gene>
<proteinExistence type="predicted"/>
<dbReference type="GO" id="GO:0000278">
    <property type="term" value="P:mitotic cell cycle"/>
    <property type="evidence" value="ECO:0007669"/>
    <property type="project" value="TreeGrafter"/>
</dbReference>
<evidence type="ECO:0000256" key="9">
    <source>
        <dbReference type="SAM" id="MobiDB-lite"/>
    </source>
</evidence>
<feature type="domain" description="Protein kinase" evidence="10">
    <location>
        <begin position="281"/>
        <end position="683"/>
    </location>
</feature>
<dbReference type="Gene3D" id="1.10.510.10">
    <property type="entry name" value="Transferase(Phosphotransferase) domain 1"/>
    <property type="match status" value="1"/>
</dbReference>
<evidence type="ECO:0000313" key="11">
    <source>
        <dbReference type="EMBL" id="KXT03670.1"/>
    </source>
</evidence>
<dbReference type="GO" id="GO:0035556">
    <property type="term" value="P:intracellular signal transduction"/>
    <property type="evidence" value="ECO:0007669"/>
    <property type="project" value="TreeGrafter"/>
</dbReference>
<evidence type="ECO:0000256" key="7">
    <source>
        <dbReference type="ARBA" id="ARBA00047899"/>
    </source>
</evidence>
<evidence type="ECO:0000256" key="1">
    <source>
        <dbReference type="ARBA" id="ARBA00012513"/>
    </source>
</evidence>